<dbReference type="InterPro" id="IPR000504">
    <property type="entry name" value="RRM_dom"/>
</dbReference>
<protein>
    <recommendedName>
        <fullName evidence="4">RRM domain-containing protein</fullName>
    </recommendedName>
</protein>
<feature type="compositionally biased region" description="Basic residues" evidence="3">
    <location>
        <begin position="182"/>
        <end position="198"/>
    </location>
</feature>
<feature type="compositionally biased region" description="Polar residues" evidence="3">
    <location>
        <begin position="57"/>
        <end position="68"/>
    </location>
</feature>
<organism evidence="5 6">
    <name type="scientific">Marasmius oreades</name>
    <name type="common">fairy-ring Marasmius</name>
    <dbReference type="NCBI Taxonomy" id="181124"/>
    <lineage>
        <taxon>Eukaryota</taxon>
        <taxon>Fungi</taxon>
        <taxon>Dikarya</taxon>
        <taxon>Basidiomycota</taxon>
        <taxon>Agaricomycotina</taxon>
        <taxon>Agaricomycetes</taxon>
        <taxon>Agaricomycetidae</taxon>
        <taxon>Agaricales</taxon>
        <taxon>Marasmiineae</taxon>
        <taxon>Marasmiaceae</taxon>
        <taxon>Marasmius</taxon>
    </lineage>
</organism>
<dbReference type="SUPFAM" id="SSF54928">
    <property type="entry name" value="RNA-binding domain, RBD"/>
    <property type="match status" value="1"/>
</dbReference>
<evidence type="ECO:0000313" key="6">
    <source>
        <dbReference type="Proteomes" id="UP001049176"/>
    </source>
</evidence>
<dbReference type="Gene3D" id="3.30.70.330">
    <property type="match status" value="1"/>
</dbReference>
<dbReference type="RefSeq" id="XP_043011887.1">
    <property type="nucleotide sequence ID" value="XM_043150797.1"/>
</dbReference>
<dbReference type="GeneID" id="66075242"/>
<dbReference type="InterPro" id="IPR025715">
    <property type="entry name" value="FoP_C"/>
</dbReference>
<dbReference type="EMBL" id="CM032183">
    <property type="protein sequence ID" value="KAG7095417.1"/>
    <property type="molecule type" value="Genomic_DNA"/>
</dbReference>
<dbReference type="GO" id="GO:0003729">
    <property type="term" value="F:mRNA binding"/>
    <property type="evidence" value="ECO:0007669"/>
    <property type="project" value="TreeGrafter"/>
</dbReference>
<dbReference type="PANTHER" id="PTHR19965">
    <property type="entry name" value="RNA AND EXPORT FACTOR BINDING PROTEIN"/>
    <property type="match status" value="1"/>
</dbReference>
<dbReference type="InterPro" id="IPR012677">
    <property type="entry name" value="Nucleotide-bd_a/b_plait_sf"/>
</dbReference>
<dbReference type="OrthoDB" id="346839at2759"/>
<dbReference type="AlphaFoldDB" id="A0A9P7UV02"/>
<keyword evidence="1 2" id="KW-0694">RNA-binding</keyword>
<feature type="region of interest" description="Disordered" evidence="3">
    <location>
        <begin position="1"/>
        <end position="70"/>
    </location>
</feature>
<evidence type="ECO:0000259" key="4">
    <source>
        <dbReference type="PROSITE" id="PS50102"/>
    </source>
</evidence>
<gene>
    <name evidence="5" type="ORF">E1B28_006166</name>
</gene>
<evidence type="ECO:0000256" key="1">
    <source>
        <dbReference type="ARBA" id="ARBA00022884"/>
    </source>
</evidence>
<feature type="compositionally biased region" description="Low complexity" evidence="3">
    <location>
        <begin position="171"/>
        <end position="181"/>
    </location>
</feature>
<dbReference type="KEGG" id="more:E1B28_006166"/>
<dbReference type="GO" id="GO:0005634">
    <property type="term" value="C:nucleus"/>
    <property type="evidence" value="ECO:0007669"/>
    <property type="project" value="TreeGrafter"/>
</dbReference>
<feature type="domain" description="RRM" evidence="4">
    <location>
        <begin position="71"/>
        <end position="150"/>
    </location>
</feature>
<dbReference type="SMART" id="SM00360">
    <property type="entry name" value="RRM"/>
    <property type="match status" value="1"/>
</dbReference>
<dbReference type="PROSITE" id="PS50102">
    <property type="entry name" value="RRM"/>
    <property type="match status" value="1"/>
</dbReference>
<sequence>MSSNSMDKSLDEIIKSRPRVRRTSSRTARNQVLGKTPARSAASPGSRAAARAPKVANQGSAATTQPAQSADKIMVSNLPPDVNEQQVKELFHTTVGPLKEVTLHYDSAGRSKGVASVHFQRKGDGTKAYQQYNNRLIDGKRPMKIEIVVDPARPASLVARVAPATAAAITQTNGTRATARAGRGRRAARGGGKRKSPRPQKTAADLDAEMEDYTAGTGNAAAPAATAS</sequence>
<dbReference type="Pfam" id="PF00076">
    <property type="entry name" value="RRM_1"/>
    <property type="match status" value="1"/>
</dbReference>
<dbReference type="Proteomes" id="UP001049176">
    <property type="component" value="Chromosome 3"/>
</dbReference>
<feature type="compositionally biased region" description="Low complexity" evidence="3">
    <location>
        <begin position="214"/>
        <end position="228"/>
    </location>
</feature>
<dbReference type="SMART" id="SM01218">
    <property type="entry name" value="FoP_duplication"/>
    <property type="match status" value="1"/>
</dbReference>
<feature type="region of interest" description="Disordered" evidence="3">
    <location>
        <begin position="171"/>
        <end position="228"/>
    </location>
</feature>
<evidence type="ECO:0000256" key="3">
    <source>
        <dbReference type="SAM" id="MobiDB-lite"/>
    </source>
</evidence>
<dbReference type="InterPro" id="IPR035979">
    <property type="entry name" value="RBD_domain_sf"/>
</dbReference>
<accession>A0A9P7UV02</accession>
<evidence type="ECO:0000256" key="2">
    <source>
        <dbReference type="PROSITE-ProRule" id="PRU00176"/>
    </source>
</evidence>
<proteinExistence type="predicted"/>
<comment type="caution">
    <text evidence="5">The sequence shown here is derived from an EMBL/GenBank/DDBJ whole genome shotgun (WGS) entry which is preliminary data.</text>
</comment>
<keyword evidence="6" id="KW-1185">Reference proteome</keyword>
<dbReference type="PANTHER" id="PTHR19965:SF35">
    <property type="entry name" value="RNA ANNEALING PROTEIN YRA1"/>
    <property type="match status" value="1"/>
</dbReference>
<feature type="compositionally biased region" description="Low complexity" evidence="3">
    <location>
        <begin position="37"/>
        <end position="53"/>
    </location>
</feature>
<name>A0A9P7UV02_9AGAR</name>
<evidence type="ECO:0000313" key="5">
    <source>
        <dbReference type="EMBL" id="KAG7095417.1"/>
    </source>
</evidence>
<dbReference type="Pfam" id="PF13865">
    <property type="entry name" value="FoP_duplication"/>
    <property type="match status" value="1"/>
</dbReference>
<reference evidence="5" key="1">
    <citation type="journal article" date="2021" name="Genome Biol. Evol.">
        <title>The assembled and annotated genome of the fairy-ring fungus Marasmius oreades.</title>
        <authorList>
            <person name="Hiltunen M."/>
            <person name="Ament-Velasquez S.L."/>
            <person name="Johannesson H."/>
        </authorList>
    </citation>
    <scope>NUCLEOTIDE SEQUENCE</scope>
    <source>
        <strain evidence="5">03SP1</strain>
    </source>
</reference>
<dbReference type="InterPro" id="IPR051229">
    <property type="entry name" value="ALYREF_mRNA_export"/>
</dbReference>